<feature type="domain" description="Carbohydrate kinase PfkB" evidence="11">
    <location>
        <begin position="14"/>
        <end position="297"/>
    </location>
</feature>
<keyword evidence="5 9" id="KW-0067">ATP-binding</keyword>
<evidence type="ECO:0000256" key="9">
    <source>
        <dbReference type="HAMAP-Rule" id="MF_01987"/>
    </source>
</evidence>
<comment type="function">
    <text evidence="9">Catalyzes the phosphorylation of ribose at O-5 in a reaction requiring ATP and magnesium. The resulting D-ribose-5-phosphate can then be used either for sythesis of nucleotides, histidine, and tryptophan, or as a component of the pentose phosphate pathway.</text>
</comment>
<dbReference type="Gene3D" id="3.40.1190.20">
    <property type="match status" value="1"/>
</dbReference>
<dbReference type="GO" id="GO:0046872">
    <property type="term" value="F:metal ion binding"/>
    <property type="evidence" value="ECO:0007669"/>
    <property type="project" value="UniProtKB-KW"/>
</dbReference>
<keyword evidence="6 9" id="KW-0460">Magnesium</keyword>
<feature type="binding site" evidence="9">
    <location>
        <position position="291"/>
    </location>
    <ligand>
        <name>K(+)</name>
        <dbReference type="ChEBI" id="CHEBI:29103"/>
    </ligand>
</feature>
<keyword evidence="8 9" id="KW-0119">Carbohydrate metabolism</keyword>
<feature type="binding site" evidence="9">
    <location>
        <position position="148"/>
    </location>
    <ligand>
        <name>substrate</name>
    </ligand>
</feature>
<comment type="subcellular location">
    <subcellularLocation>
        <location evidence="9">Cytoplasm</location>
    </subcellularLocation>
</comment>
<keyword evidence="13" id="KW-1185">Reference proteome</keyword>
<gene>
    <name evidence="9" type="primary">rbsK</name>
    <name evidence="12" type="ORF">SAMN06296378_2179</name>
</gene>
<feature type="binding site" evidence="9">
    <location>
        <begin position="223"/>
        <end position="228"/>
    </location>
    <ligand>
        <name>ATP</name>
        <dbReference type="ChEBI" id="CHEBI:30616"/>
    </ligand>
</feature>
<dbReference type="SUPFAM" id="SSF53613">
    <property type="entry name" value="Ribokinase-like"/>
    <property type="match status" value="1"/>
</dbReference>
<dbReference type="EC" id="2.7.1.15" evidence="9"/>
<evidence type="ECO:0000259" key="11">
    <source>
        <dbReference type="Pfam" id="PF00294"/>
    </source>
</evidence>
<evidence type="ECO:0000256" key="3">
    <source>
        <dbReference type="ARBA" id="ARBA00022741"/>
    </source>
</evidence>
<feature type="binding site" evidence="9">
    <location>
        <begin position="21"/>
        <end position="23"/>
    </location>
    <ligand>
        <name>substrate</name>
    </ligand>
</feature>
<evidence type="ECO:0000256" key="5">
    <source>
        <dbReference type="ARBA" id="ARBA00022840"/>
    </source>
</evidence>
<evidence type="ECO:0000256" key="7">
    <source>
        <dbReference type="ARBA" id="ARBA00022958"/>
    </source>
</evidence>
<keyword evidence="9" id="KW-0963">Cytoplasm</keyword>
<feature type="binding site" evidence="9">
    <location>
        <begin position="255"/>
        <end position="256"/>
    </location>
    <ligand>
        <name>ATP</name>
        <dbReference type="ChEBI" id="CHEBI:30616"/>
    </ligand>
</feature>
<dbReference type="CDD" id="cd01174">
    <property type="entry name" value="ribokinase"/>
    <property type="match status" value="1"/>
</dbReference>
<keyword evidence="3 9" id="KW-0547">Nucleotide-binding</keyword>
<dbReference type="GO" id="GO:0019303">
    <property type="term" value="P:D-ribose catabolic process"/>
    <property type="evidence" value="ECO:0007669"/>
    <property type="project" value="UniProtKB-UniRule"/>
</dbReference>
<dbReference type="OrthoDB" id="9775849at2"/>
<keyword evidence="4 9" id="KW-0418">Kinase</keyword>
<feature type="binding site" evidence="9">
    <location>
        <begin position="49"/>
        <end position="53"/>
    </location>
    <ligand>
        <name>substrate</name>
    </ligand>
</feature>
<proteinExistence type="inferred from homology"/>
<dbReference type="GO" id="GO:0004747">
    <property type="term" value="F:ribokinase activity"/>
    <property type="evidence" value="ECO:0007669"/>
    <property type="project" value="UniProtKB-UniRule"/>
</dbReference>
<feature type="binding site" evidence="9">
    <location>
        <position position="192"/>
    </location>
    <ligand>
        <name>ATP</name>
        <dbReference type="ChEBI" id="CHEBI:30616"/>
    </ligand>
</feature>
<evidence type="ECO:0000256" key="8">
    <source>
        <dbReference type="ARBA" id="ARBA00023277"/>
    </source>
</evidence>
<feature type="binding site" evidence="9">
    <location>
        <position position="250"/>
    </location>
    <ligand>
        <name>K(+)</name>
        <dbReference type="ChEBI" id="CHEBI:29103"/>
    </ligand>
</feature>
<keyword evidence="7 9" id="KW-0630">Potassium</keyword>
<evidence type="ECO:0000256" key="6">
    <source>
        <dbReference type="ARBA" id="ARBA00022842"/>
    </source>
</evidence>
<dbReference type="UniPathway" id="UPA00916">
    <property type="reaction ID" value="UER00889"/>
</dbReference>
<dbReference type="RefSeq" id="WP_097061242.1">
    <property type="nucleotide sequence ID" value="NZ_BMLC01000003.1"/>
</dbReference>
<name>A0A2C8ZWK0_9MICO</name>
<keyword evidence="2 9" id="KW-0479">Metal-binding</keyword>
<comment type="activity regulation">
    <text evidence="9">Activated by a monovalent cation that binds near, but not in, the active site. The most likely occupant of the site in vivo is potassium. Ion binding induces a conformational change that may alter substrate affinity.</text>
</comment>
<dbReference type="InterPro" id="IPR002139">
    <property type="entry name" value="Ribo/fructo_kinase"/>
</dbReference>
<dbReference type="PANTHER" id="PTHR10584">
    <property type="entry name" value="SUGAR KINASE"/>
    <property type="match status" value="1"/>
</dbReference>
<dbReference type="PRINTS" id="PR00990">
    <property type="entry name" value="RIBOKINASE"/>
</dbReference>
<organism evidence="12 13">
    <name type="scientific">Salinibacterium xinjiangense</name>
    <dbReference type="NCBI Taxonomy" id="386302"/>
    <lineage>
        <taxon>Bacteria</taxon>
        <taxon>Bacillati</taxon>
        <taxon>Actinomycetota</taxon>
        <taxon>Actinomycetes</taxon>
        <taxon>Micrococcales</taxon>
        <taxon>Microbacteriaceae</taxon>
        <taxon>Salinibacterium</taxon>
    </lineage>
</organism>
<feature type="region of interest" description="Disordered" evidence="10">
    <location>
        <begin position="309"/>
        <end position="333"/>
    </location>
</feature>
<evidence type="ECO:0000256" key="10">
    <source>
        <dbReference type="SAM" id="MobiDB-lite"/>
    </source>
</evidence>
<dbReference type="InterPro" id="IPR011611">
    <property type="entry name" value="PfkB_dom"/>
</dbReference>
<dbReference type="HAMAP" id="MF_01987">
    <property type="entry name" value="Ribokinase"/>
    <property type="match status" value="1"/>
</dbReference>
<keyword evidence="1 9" id="KW-0808">Transferase</keyword>
<feature type="binding site" evidence="9">
    <location>
        <position position="289"/>
    </location>
    <ligand>
        <name>K(+)</name>
        <dbReference type="ChEBI" id="CHEBI:29103"/>
    </ligand>
</feature>
<evidence type="ECO:0000313" key="12">
    <source>
        <dbReference type="EMBL" id="SOE70246.1"/>
    </source>
</evidence>
<comment type="cofactor">
    <cofactor evidence="9">
        <name>Mg(2+)</name>
        <dbReference type="ChEBI" id="CHEBI:18420"/>
    </cofactor>
    <text evidence="9">Requires a divalent cation, most likely magnesium in vivo, as an electrophilic catalyst to aid phosphoryl group transfer. It is the chelate of the metal and the nucleotide that is the actual substrate.</text>
</comment>
<comment type="subunit">
    <text evidence="9">Homodimer.</text>
</comment>
<evidence type="ECO:0000256" key="1">
    <source>
        <dbReference type="ARBA" id="ARBA00022679"/>
    </source>
</evidence>
<dbReference type="InterPro" id="IPR011877">
    <property type="entry name" value="Ribokinase"/>
</dbReference>
<dbReference type="GO" id="GO:0005829">
    <property type="term" value="C:cytosol"/>
    <property type="evidence" value="ECO:0007669"/>
    <property type="project" value="TreeGrafter"/>
</dbReference>
<protein>
    <recommendedName>
        <fullName evidence="9">Ribokinase</fullName>
        <shortName evidence="9">RK</shortName>
        <ecNumber evidence="9">2.7.1.15</ecNumber>
    </recommendedName>
</protein>
<dbReference type="PANTHER" id="PTHR10584:SF166">
    <property type="entry name" value="RIBOKINASE"/>
    <property type="match status" value="1"/>
</dbReference>
<feature type="binding site" evidence="9">
    <location>
        <position position="252"/>
    </location>
    <ligand>
        <name>K(+)</name>
        <dbReference type="ChEBI" id="CHEBI:29103"/>
    </ligand>
</feature>
<feature type="binding site" evidence="9">
    <location>
        <position position="256"/>
    </location>
    <ligand>
        <name>substrate</name>
    </ligand>
</feature>
<dbReference type="InterPro" id="IPR029056">
    <property type="entry name" value="Ribokinase-like"/>
</dbReference>
<sequence length="333" mass="34064">MNSDAARTRVDNCVIVVGSANIDQVFRVARIPAPGETVMSTGLSIARGGKGQNQVVAAARAGASTIFIAAIGRDGFGERTLEGLQDDKIDVSLVRSTSAPTGTALIAVADDGENTIIVEAGANAALMGLTGADLKAIGTADVLVMQLEIPLQTVAEAARAGRAGGTTVILNAAPVRDLPRELLDDIDILVVNEHEAAYLSGAEAAYHLSAEVVRGLAPVVIVTLGSAGSVLYQRGLDDVSIPATKVVAVDATGAGDTFCGAFAARLAEGASLEDSLRFAGAAASLSVLTPGAVPSIPLRAAIDRATRLETQSTRHHDGLKAHEPASDRIRPHD</sequence>
<evidence type="ECO:0000313" key="13">
    <source>
        <dbReference type="Proteomes" id="UP000219440"/>
    </source>
</evidence>
<evidence type="ECO:0000256" key="4">
    <source>
        <dbReference type="ARBA" id="ARBA00022777"/>
    </source>
</evidence>
<feature type="binding site" evidence="9">
    <location>
        <position position="295"/>
    </location>
    <ligand>
        <name>K(+)</name>
        <dbReference type="ChEBI" id="CHEBI:29103"/>
    </ligand>
</feature>
<comment type="caution">
    <text evidence="9">Lacks conserved residue(s) required for the propagation of feature annotation.</text>
</comment>
<dbReference type="GO" id="GO:0005524">
    <property type="term" value="F:ATP binding"/>
    <property type="evidence" value="ECO:0007669"/>
    <property type="project" value="UniProtKB-UniRule"/>
</dbReference>
<comment type="catalytic activity">
    <reaction evidence="9">
        <text>D-ribose + ATP = D-ribose 5-phosphate + ADP + H(+)</text>
        <dbReference type="Rhea" id="RHEA:13697"/>
        <dbReference type="ChEBI" id="CHEBI:15378"/>
        <dbReference type="ChEBI" id="CHEBI:30616"/>
        <dbReference type="ChEBI" id="CHEBI:47013"/>
        <dbReference type="ChEBI" id="CHEBI:78346"/>
        <dbReference type="ChEBI" id="CHEBI:456216"/>
        <dbReference type="EC" id="2.7.1.15"/>
    </reaction>
</comment>
<dbReference type="Proteomes" id="UP000219440">
    <property type="component" value="Unassembled WGS sequence"/>
</dbReference>
<reference evidence="12 13" key="1">
    <citation type="submission" date="2017-09" db="EMBL/GenBank/DDBJ databases">
        <authorList>
            <person name="Ehlers B."/>
            <person name="Leendertz F.H."/>
        </authorList>
    </citation>
    <scope>NUCLEOTIDE SEQUENCE [LARGE SCALE GENOMIC DNA]</scope>
    <source>
        <strain evidence="12 13">CGMCC 1.05381</strain>
    </source>
</reference>
<dbReference type="EMBL" id="OCST01000004">
    <property type="protein sequence ID" value="SOE70246.1"/>
    <property type="molecule type" value="Genomic_DNA"/>
</dbReference>
<accession>A0A2C8ZWK0</accession>
<comment type="similarity">
    <text evidence="9">Belongs to the carbohydrate kinase PfkB family. Ribokinase subfamily.</text>
</comment>
<evidence type="ECO:0000256" key="2">
    <source>
        <dbReference type="ARBA" id="ARBA00022723"/>
    </source>
</evidence>
<dbReference type="AlphaFoldDB" id="A0A2C8ZWK0"/>
<comment type="pathway">
    <text evidence="9">Carbohydrate metabolism; D-ribose degradation; D-ribose 5-phosphate from beta-D-ribopyranose: step 2/2.</text>
</comment>
<dbReference type="Pfam" id="PF00294">
    <property type="entry name" value="PfkB"/>
    <property type="match status" value="1"/>
</dbReference>
<feature type="binding site" evidence="9">
    <location>
        <position position="286"/>
    </location>
    <ligand>
        <name>K(+)</name>
        <dbReference type="ChEBI" id="CHEBI:29103"/>
    </ligand>
</feature>
<feature type="active site" description="Proton acceptor" evidence="9">
    <location>
        <position position="256"/>
    </location>
</feature>